<proteinExistence type="predicted"/>
<comment type="caution">
    <text evidence="3">The sequence shown here is derived from an EMBL/GenBank/DDBJ whole genome shotgun (WGS) entry which is preliminary data.</text>
</comment>
<reference evidence="3 4" key="2">
    <citation type="submission" date="2016-08" db="EMBL/GenBank/DDBJ databases">
        <title>Pervasive Adenine N6-methylation of Active Genes in Fungi.</title>
        <authorList>
            <consortium name="DOE Joint Genome Institute"/>
            <person name="Mondo S.J."/>
            <person name="Dannebaum R.O."/>
            <person name="Kuo R.C."/>
            <person name="Labutti K."/>
            <person name="Haridas S."/>
            <person name="Kuo A."/>
            <person name="Salamov A."/>
            <person name="Ahrendt S.R."/>
            <person name="Lipzen A."/>
            <person name="Sullivan W."/>
            <person name="Andreopoulos W.B."/>
            <person name="Clum A."/>
            <person name="Lindquist E."/>
            <person name="Daum C."/>
            <person name="Ramamoorthy G.K."/>
            <person name="Gryganskyi A."/>
            <person name="Culley D."/>
            <person name="Magnuson J.K."/>
            <person name="James T.Y."/>
            <person name="O'Malley M.A."/>
            <person name="Stajich J.E."/>
            <person name="Spatafora J.W."/>
            <person name="Visel A."/>
            <person name="Grigoriev I.V."/>
        </authorList>
    </citation>
    <scope>NUCLEOTIDE SEQUENCE [LARGE SCALE GENOMIC DNA]</scope>
    <source>
        <strain evidence="3 4">S4</strain>
    </source>
</reference>
<evidence type="ECO:0000256" key="1">
    <source>
        <dbReference type="SAM" id="Phobius"/>
    </source>
</evidence>
<reference evidence="3 4" key="1">
    <citation type="submission" date="2016-08" db="EMBL/GenBank/DDBJ databases">
        <title>A Parts List for Fungal Cellulosomes Revealed by Comparative Genomics.</title>
        <authorList>
            <consortium name="DOE Joint Genome Institute"/>
            <person name="Haitjema C.H."/>
            <person name="Gilmore S.P."/>
            <person name="Henske J.K."/>
            <person name="Solomon K.V."/>
            <person name="De Groot R."/>
            <person name="Kuo A."/>
            <person name="Mondo S.J."/>
            <person name="Salamov A.A."/>
            <person name="Labutti K."/>
            <person name="Zhao Z."/>
            <person name="Chiniquy J."/>
            <person name="Barry K."/>
            <person name="Brewer H.M."/>
            <person name="Purvine S.O."/>
            <person name="Wright A.T."/>
            <person name="Boxma B."/>
            <person name="Van Alen T."/>
            <person name="Hackstein J.H."/>
            <person name="Baker S.E."/>
            <person name="Grigoriev I.V."/>
            <person name="O'Malley M.A."/>
        </authorList>
    </citation>
    <scope>NUCLEOTIDE SEQUENCE [LARGE SCALE GENOMIC DNA]</scope>
    <source>
        <strain evidence="3 4">S4</strain>
    </source>
</reference>
<dbReference type="InterPro" id="IPR003675">
    <property type="entry name" value="Rce1/LyrA-like_dom"/>
</dbReference>
<keyword evidence="1" id="KW-1133">Transmembrane helix</keyword>
<feature type="transmembrane region" description="Helical" evidence="1">
    <location>
        <begin position="88"/>
        <end position="105"/>
    </location>
</feature>
<feature type="transmembrane region" description="Helical" evidence="1">
    <location>
        <begin position="117"/>
        <end position="134"/>
    </location>
</feature>
<dbReference type="GO" id="GO:0004175">
    <property type="term" value="F:endopeptidase activity"/>
    <property type="evidence" value="ECO:0007669"/>
    <property type="project" value="UniProtKB-ARBA"/>
</dbReference>
<feature type="transmembrane region" description="Helical" evidence="1">
    <location>
        <begin position="44"/>
        <end position="68"/>
    </location>
</feature>
<dbReference type="Pfam" id="PF02517">
    <property type="entry name" value="Rce1-like"/>
    <property type="match status" value="1"/>
</dbReference>
<dbReference type="PANTHER" id="PTHR36435">
    <property type="entry name" value="SLR1288 PROTEIN"/>
    <property type="match status" value="1"/>
</dbReference>
<gene>
    <name evidence="3" type="ORF">BCR32DRAFT_329311</name>
</gene>
<dbReference type="Proteomes" id="UP000193944">
    <property type="component" value="Unassembled WGS sequence"/>
</dbReference>
<dbReference type="GO" id="GO:0080120">
    <property type="term" value="P:CAAX-box protein maturation"/>
    <property type="evidence" value="ECO:0007669"/>
    <property type="project" value="UniProtKB-ARBA"/>
</dbReference>
<keyword evidence="4" id="KW-1185">Reference proteome</keyword>
<name>A0A1Y1WSL9_9FUNG</name>
<keyword evidence="1" id="KW-0812">Transmembrane</keyword>
<organism evidence="3 4">
    <name type="scientific">Anaeromyces robustus</name>
    <dbReference type="NCBI Taxonomy" id="1754192"/>
    <lineage>
        <taxon>Eukaryota</taxon>
        <taxon>Fungi</taxon>
        <taxon>Fungi incertae sedis</taxon>
        <taxon>Chytridiomycota</taxon>
        <taxon>Chytridiomycota incertae sedis</taxon>
        <taxon>Neocallimastigomycetes</taxon>
        <taxon>Neocallimastigales</taxon>
        <taxon>Neocallimastigaceae</taxon>
        <taxon>Anaeromyces</taxon>
    </lineage>
</organism>
<dbReference type="AlphaFoldDB" id="A0A1Y1WSL9"/>
<evidence type="ECO:0000313" key="3">
    <source>
        <dbReference type="EMBL" id="ORX76533.1"/>
    </source>
</evidence>
<dbReference type="EMBL" id="MCFG01000293">
    <property type="protein sequence ID" value="ORX76533.1"/>
    <property type="molecule type" value="Genomic_DNA"/>
</dbReference>
<dbReference type="InterPro" id="IPR052710">
    <property type="entry name" value="CAAX_protease"/>
</dbReference>
<evidence type="ECO:0000259" key="2">
    <source>
        <dbReference type="Pfam" id="PF02517"/>
    </source>
</evidence>
<dbReference type="OrthoDB" id="2159521at2759"/>
<feature type="domain" description="CAAX prenyl protease 2/Lysostaphin resistance protein A-like" evidence="2">
    <location>
        <begin position="86"/>
        <end position="181"/>
    </location>
</feature>
<keyword evidence="1" id="KW-0472">Membrane</keyword>
<evidence type="ECO:0000313" key="4">
    <source>
        <dbReference type="Proteomes" id="UP000193944"/>
    </source>
</evidence>
<feature type="transmembrane region" description="Helical" evidence="1">
    <location>
        <begin position="146"/>
        <end position="164"/>
    </location>
</feature>
<dbReference type="PANTHER" id="PTHR36435:SF1">
    <property type="entry name" value="CAAX AMINO TERMINAL PROTEASE FAMILY PROTEIN"/>
    <property type="match status" value="1"/>
</dbReference>
<sequence length="192" mass="21999">MNNLMNYHSIDLDNDNSIMQRDSIQEKIKYGLIDFKNQFFIKKVYLTGLIFGLALYGLSSFYLNLFNLESQGNGNDKGIVDSMKKNPILQTFLVCIVGPLLEEFIFRKCIFGYLKKYSNILAYILSSFVFAIAHLSDMNTIKNDLIYIPSLFFSGLLLAFAYDLDGYLLSSILTHGCNNLIETILVLKKIFY</sequence>
<protein>
    <submittedName>
        <fullName evidence="3">Abi-domain-containing protein</fullName>
    </submittedName>
</protein>
<accession>A0A1Y1WSL9</accession>